<evidence type="ECO:0000313" key="23">
    <source>
        <dbReference type="Proteomes" id="UP001209701"/>
    </source>
</evidence>
<keyword evidence="23" id="KW-1185">Reference proteome</keyword>
<dbReference type="InterPro" id="IPR017953">
    <property type="entry name" value="Carbohydrate_kinase_pred_CS"/>
</dbReference>
<evidence type="ECO:0000256" key="9">
    <source>
        <dbReference type="ARBA" id="ARBA00022958"/>
    </source>
</evidence>
<comment type="cofactor">
    <cofactor evidence="17">
        <name>Mg(2+)</name>
        <dbReference type="ChEBI" id="CHEBI:18420"/>
    </cofactor>
</comment>
<evidence type="ECO:0000256" key="4">
    <source>
        <dbReference type="ARBA" id="ARBA00009524"/>
    </source>
</evidence>
<evidence type="ECO:0000313" key="22">
    <source>
        <dbReference type="EMBL" id="MCV2366790.1"/>
    </source>
</evidence>
<feature type="binding site" evidence="17">
    <location>
        <position position="450"/>
    </location>
    <ligand>
        <name>(6S)-NADPHX</name>
        <dbReference type="ChEBI" id="CHEBI:64076"/>
    </ligand>
</feature>
<feature type="binding site" evidence="17">
    <location>
        <position position="268"/>
    </location>
    <ligand>
        <name>(6S)-NADPHX</name>
        <dbReference type="ChEBI" id="CHEBI:64076"/>
    </ligand>
</feature>
<evidence type="ECO:0000256" key="17">
    <source>
        <dbReference type="HAMAP-Rule" id="MF_01965"/>
    </source>
</evidence>
<protein>
    <recommendedName>
        <fullName evidence="19">Bifunctional NAD(P)H-hydrate repair enzyme</fullName>
    </recommendedName>
    <alternativeName>
        <fullName evidence="19">Nicotinamide nucleotide repair protein</fullName>
    </alternativeName>
    <domain>
        <recommendedName>
            <fullName evidence="19">ADP-dependent (S)-NAD(P)H-hydrate dehydratase</fullName>
            <ecNumber evidence="19">4.2.1.136</ecNumber>
        </recommendedName>
        <alternativeName>
            <fullName evidence="19">ADP-dependent NAD(P)HX dehydratase</fullName>
        </alternativeName>
    </domain>
    <domain>
        <recommendedName>
            <fullName evidence="19">NAD(P)H-hydrate epimerase</fullName>
            <ecNumber evidence="19">5.1.99.6</ecNumber>
        </recommendedName>
    </domain>
</protein>
<evidence type="ECO:0000256" key="8">
    <source>
        <dbReference type="ARBA" id="ARBA00022857"/>
    </source>
</evidence>
<dbReference type="NCBIfam" id="TIGR00196">
    <property type="entry name" value="yjeF_cterm"/>
    <property type="match status" value="1"/>
</dbReference>
<keyword evidence="12 17" id="KW-0456">Lyase</keyword>
<evidence type="ECO:0000256" key="11">
    <source>
        <dbReference type="ARBA" id="ARBA00023235"/>
    </source>
</evidence>
<comment type="similarity">
    <text evidence="17">Belongs to the NnrD/CARKD family.</text>
</comment>
<comment type="similarity">
    <text evidence="3 19">In the N-terminal section; belongs to the NnrE/AIBP family.</text>
</comment>
<reference evidence="22 23" key="1">
    <citation type="submission" date="2021-11" db="EMBL/GenBank/DDBJ databases">
        <authorList>
            <person name="Liang Q."/>
            <person name="Mou H."/>
            <person name="Liu Z."/>
        </authorList>
    </citation>
    <scope>NUCLEOTIDE SEQUENCE [LARGE SCALE GENOMIC DNA]</scope>
    <source>
        <strain evidence="22 23">CHU3</strain>
    </source>
</reference>
<comment type="function">
    <text evidence="14 19">Bifunctional enzyme that catalyzes the epimerization of the S- and R-forms of NAD(P)HX and the dehydration of the S-form of NAD(P)HX at the expense of ADP, which is converted to AMP. This allows the repair of both epimers of NAD(P)HX, a damaged form of NAD(P)H that is a result of enzymatic or heat-dependent hydration.</text>
</comment>
<feature type="binding site" evidence="17">
    <location>
        <position position="383"/>
    </location>
    <ligand>
        <name>(6S)-NADPHX</name>
        <dbReference type="ChEBI" id="CHEBI:64076"/>
    </ligand>
</feature>
<dbReference type="PANTHER" id="PTHR12592:SF0">
    <property type="entry name" value="ATP-DEPENDENT (S)-NAD(P)H-HYDRATE DEHYDRATASE"/>
    <property type="match status" value="1"/>
</dbReference>
<dbReference type="HAMAP" id="MF_01965">
    <property type="entry name" value="NADHX_dehydratase"/>
    <property type="match status" value="1"/>
</dbReference>
<dbReference type="InterPro" id="IPR000631">
    <property type="entry name" value="CARKD"/>
</dbReference>
<evidence type="ECO:0000256" key="12">
    <source>
        <dbReference type="ARBA" id="ARBA00023239"/>
    </source>
</evidence>
<dbReference type="EC" id="4.2.1.136" evidence="19"/>
<dbReference type="PROSITE" id="PS01050">
    <property type="entry name" value="YJEF_C_2"/>
    <property type="match status" value="1"/>
</dbReference>
<keyword evidence="5 18" id="KW-0479">Metal-binding</keyword>
<feature type="binding site" evidence="18">
    <location>
        <begin position="71"/>
        <end position="75"/>
    </location>
    <ligand>
        <name>(6S)-NADPHX</name>
        <dbReference type="ChEBI" id="CHEBI:64076"/>
    </ligand>
</feature>
<evidence type="ECO:0000259" key="20">
    <source>
        <dbReference type="PROSITE" id="PS51383"/>
    </source>
</evidence>
<evidence type="ECO:0000256" key="7">
    <source>
        <dbReference type="ARBA" id="ARBA00022840"/>
    </source>
</evidence>
<evidence type="ECO:0000256" key="16">
    <source>
        <dbReference type="ARBA" id="ARBA00049209"/>
    </source>
</evidence>
<dbReference type="InterPro" id="IPR036652">
    <property type="entry name" value="YjeF_N_dom_sf"/>
</dbReference>
<feature type="binding site" evidence="17">
    <location>
        <begin position="420"/>
        <end position="424"/>
    </location>
    <ligand>
        <name>AMP</name>
        <dbReference type="ChEBI" id="CHEBI:456215"/>
    </ligand>
</feature>
<comment type="catalytic activity">
    <reaction evidence="16 17 19">
        <text>(6S)-NADPHX + ADP = AMP + phosphate + NADPH + H(+)</text>
        <dbReference type="Rhea" id="RHEA:32235"/>
        <dbReference type="ChEBI" id="CHEBI:15378"/>
        <dbReference type="ChEBI" id="CHEBI:43474"/>
        <dbReference type="ChEBI" id="CHEBI:57783"/>
        <dbReference type="ChEBI" id="CHEBI:64076"/>
        <dbReference type="ChEBI" id="CHEBI:456215"/>
        <dbReference type="ChEBI" id="CHEBI:456216"/>
        <dbReference type="EC" id="4.2.1.136"/>
    </reaction>
</comment>
<keyword evidence="10 17" id="KW-0520">NAD</keyword>
<feature type="binding site" evidence="17">
    <location>
        <position position="329"/>
    </location>
    <ligand>
        <name>(6S)-NADPHX</name>
        <dbReference type="ChEBI" id="CHEBI:64076"/>
    </ligand>
</feature>
<proteinExistence type="inferred from homology"/>
<comment type="catalytic activity">
    <reaction evidence="1 18 19">
        <text>(6R)-NADHX = (6S)-NADHX</text>
        <dbReference type="Rhea" id="RHEA:32215"/>
        <dbReference type="ChEBI" id="CHEBI:64074"/>
        <dbReference type="ChEBI" id="CHEBI:64075"/>
        <dbReference type="EC" id="5.1.99.6"/>
    </reaction>
</comment>
<comment type="catalytic activity">
    <reaction evidence="2 18 19">
        <text>(6R)-NADPHX = (6S)-NADPHX</text>
        <dbReference type="Rhea" id="RHEA:32227"/>
        <dbReference type="ChEBI" id="CHEBI:64076"/>
        <dbReference type="ChEBI" id="CHEBI:64077"/>
        <dbReference type="EC" id="5.1.99.6"/>
    </reaction>
</comment>
<feature type="domain" description="YjeF C-terminal" evidence="20">
    <location>
        <begin position="233"/>
        <end position="507"/>
    </location>
</feature>
<comment type="function">
    <text evidence="17">Catalyzes the dehydration of the S-form of NAD(P)HX at the expense of ADP, which is converted to AMP. Together with NAD(P)HX epimerase, which catalyzes the epimerization of the S- and R-forms, the enzyme allows the repair of both epimers of NAD(P)HX, a damaged form of NAD(P)H that is a result of enzymatic or heat-dependent hydration.</text>
</comment>
<evidence type="ECO:0000259" key="21">
    <source>
        <dbReference type="PROSITE" id="PS51385"/>
    </source>
</evidence>
<dbReference type="SUPFAM" id="SSF64153">
    <property type="entry name" value="YjeF N-terminal domain-like"/>
    <property type="match status" value="1"/>
</dbReference>
<comment type="caution">
    <text evidence="18">Lacks conserved residue(s) required for the propagation of feature annotation.</text>
</comment>
<dbReference type="InterPro" id="IPR029056">
    <property type="entry name" value="Ribokinase-like"/>
</dbReference>
<dbReference type="EMBL" id="JAJIRN010000001">
    <property type="protein sequence ID" value="MCV2366790.1"/>
    <property type="molecule type" value="Genomic_DNA"/>
</dbReference>
<feature type="binding site" evidence="18">
    <location>
        <position position="72"/>
    </location>
    <ligand>
        <name>K(+)</name>
        <dbReference type="ChEBI" id="CHEBI:29103"/>
    </ligand>
</feature>
<comment type="caution">
    <text evidence="22">The sequence shown here is derived from an EMBL/GenBank/DDBJ whole genome shotgun (WGS) entry which is preliminary data.</text>
</comment>
<evidence type="ECO:0000256" key="3">
    <source>
        <dbReference type="ARBA" id="ARBA00006001"/>
    </source>
</evidence>
<evidence type="ECO:0000256" key="19">
    <source>
        <dbReference type="PIRNR" id="PIRNR017184"/>
    </source>
</evidence>
<comment type="subunit">
    <text evidence="17">Homotetramer.</text>
</comment>
<organism evidence="22 23">
    <name type="scientific">Roseateles oligotrophus</name>
    <dbReference type="NCBI Taxonomy" id="1769250"/>
    <lineage>
        <taxon>Bacteria</taxon>
        <taxon>Pseudomonadati</taxon>
        <taxon>Pseudomonadota</taxon>
        <taxon>Betaproteobacteria</taxon>
        <taxon>Burkholderiales</taxon>
        <taxon>Sphaerotilaceae</taxon>
        <taxon>Roseateles</taxon>
    </lineage>
</organism>
<comment type="similarity">
    <text evidence="4 19">In the C-terminal section; belongs to the NnrD/CARKD family.</text>
</comment>
<dbReference type="NCBIfam" id="TIGR00197">
    <property type="entry name" value="yjeF_nterm"/>
    <property type="match status" value="1"/>
</dbReference>
<feature type="binding site" evidence="18">
    <location>
        <position position="170"/>
    </location>
    <ligand>
        <name>K(+)</name>
        <dbReference type="ChEBI" id="CHEBI:29103"/>
    </ligand>
</feature>
<feature type="binding site" evidence="18">
    <location>
        <position position="134"/>
    </location>
    <ligand>
        <name>K(+)</name>
        <dbReference type="ChEBI" id="CHEBI:29103"/>
    </ligand>
</feature>
<keyword evidence="11 18" id="KW-0413">Isomerase</keyword>
<accession>A0ABT2Y913</accession>
<evidence type="ECO:0000256" key="14">
    <source>
        <dbReference type="ARBA" id="ARBA00025153"/>
    </source>
</evidence>
<dbReference type="PROSITE" id="PS51385">
    <property type="entry name" value="YJEF_N"/>
    <property type="match status" value="1"/>
</dbReference>
<dbReference type="Gene3D" id="3.40.1190.20">
    <property type="match status" value="1"/>
</dbReference>
<evidence type="ECO:0000256" key="10">
    <source>
        <dbReference type="ARBA" id="ARBA00023027"/>
    </source>
</evidence>
<feature type="binding site" evidence="18">
    <location>
        <begin position="138"/>
        <end position="144"/>
    </location>
    <ligand>
        <name>(6S)-NADPHX</name>
        <dbReference type="ChEBI" id="CHEBI:64076"/>
    </ligand>
</feature>
<sequence>MLTRLLPTQVNWPLFNAASSRRIEAEALAALAPSRQTDSLMERAGLAAARLSLALAPNDAGPIWIACGPGNNGGDGLVAARLLHQRGVPVQVSLIAGTSNPPADAAAALAAAQQAGLKISNDMSAPAGTRLALDALLGLGLSRAPSPAMAAAIHALNELSAPVLALDLPSGLHSDKGSLTGAVAVRAQHCLALLTLKPGLFTAEGREHCGQIWFDDLDVRSPTTEDARLLGAEHLKHWRSQAATGHAKHKGSQGDVLVIGGAPGMRGAARLAARAALAAGAGRVYASLLGGPADEVDPQRPELMRFDQAQLTGSTAAAWSSKVLVCGCGGGSEIADHLATLLQHGERLVLDADGLNAVSANASLRALLKQRQALGLATILTPHPLEAARLLGCETALVQADRVAAAQRLADELACHIVLKGSGSIIAGPHHRPAINSSGSSALATAGSGDVLAGWLGGLWAQQAKADPFDIASLACHWHGLAAETQAAGPLRAADLVERMHAFHADPRSS</sequence>
<dbReference type="RefSeq" id="WP_263569413.1">
    <property type="nucleotide sequence ID" value="NZ_JAJIRN010000001.1"/>
</dbReference>
<dbReference type="Pfam" id="PF01256">
    <property type="entry name" value="Carb_kinase"/>
    <property type="match status" value="1"/>
</dbReference>
<evidence type="ECO:0000256" key="15">
    <source>
        <dbReference type="ARBA" id="ARBA00048238"/>
    </source>
</evidence>
<dbReference type="InterPro" id="IPR004443">
    <property type="entry name" value="YjeF_N_dom"/>
</dbReference>
<dbReference type="PANTHER" id="PTHR12592">
    <property type="entry name" value="ATP-DEPENDENT (S)-NAD(P)H-HYDRATE DEHYDRATASE FAMILY MEMBER"/>
    <property type="match status" value="1"/>
</dbReference>
<name>A0ABT2Y913_9BURK</name>
<keyword evidence="6 17" id="KW-0547">Nucleotide-binding</keyword>
<comment type="similarity">
    <text evidence="18">Belongs to the NnrE/AIBP family.</text>
</comment>
<feature type="binding site" evidence="17">
    <location>
        <position position="449"/>
    </location>
    <ligand>
        <name>AMP</name>
        <dbReference type="ChEBI" id="CHEBI:456215"/>
    </ligand>
</feature>
<dbReference type="EC" id="5.1.99.6" evidence="19"/>
<comment type="cofactor">
    <cofactor evidence="18 19">
        <name>K(+)</name>
        <dbReference type="ChEBI" id="CHEBI:29103"/>
    </cofactor>
    <text evidence="18 19">Binds 1 potassium ion per subunit.</text>
</comment>
<dbReference type="Gene3D" id="3.40.50.10260">
    <property type="entry name" value="YjeF N-terminal domain"/>
    <property type="match status" value="1"/>
</dbReference>
<keyword evidence="9 18" id="KW-0630">Potassium</keyword>
<dbReference type="InterPro" id="IPR030677">
    <property type="entry name" value="Nnr"/>
</dbReference>
<evidence type="ECO:0000256" key="13">
    <source>
        <dbReference type="ARBA" id="ARBA00023268"/>
    </source>
</evidence>
<keyword evidence="8 17" id="KW-0521">NADP</keyword>
<comment type="catalytic activity">
    <reaction evidence="15 17 19">
        <text>(6S)-NADHX + ADP = AMP + phosphate + NADH + H(+)</text>
        <dbReference type="Rhea" id="RHEA:32223"/>
        <dbReference type="ChEBI" id="CHEBI:15378"/>
        <dbReference type="ChEBI" id="CHEBI:43474"/>
        <dbReference type="ChEBI" id="CHEBI:57945"/>
        <dbReference type="ChEBI" id="CHEBI:64074"/>
        <dbReference type="ChEBI" id="CHEBI:456215"/>
        <dbReference type="ChEBI" id="CHEBI:456216"/>
        <dbReference type="EC" id="4.2.1.136"/>
    </reaction>
</comment>
<evidence type="ECO:0000256" key="6">
    <source>
        <dbReference type="ARBA" id="ARBA00022741"/>
    </source>
</evidence>
<dbReference type="SUPFAM" id="SSF53613">
    <property type="entry name" value="Ribokinase-like"/>
    <property type="match status" value="1"/>
</dbReference>
<dbReference type="Proteomes" id="UP001209701">
    <property type="component" value="Unassembled WGS sequence"/>
</dbReference>
<evidence type="ECO:0000256" key="18">
    <source>
        <dbReference type="HAMAP-Rule" id="MF_01966"/>
    </source>
</evidence>
<dbReference type="PIRSF" id="PIRSF017184">
    <property type="entry name" value="Nnr"/>
    <property type="match status" value="1"/>
</dbReference>
<dbReference type="HAMAP" id="MF_01966">
    <property type="entry name" value="NADHX_epimerase"/>
    <property type="match status" value="1"/>
</dbReference>
<evidence type="ECO:0000256" key="1">
    <source>
        <dbReference type="ARBA" id="ARBA00000013"/>
    </source>
</evidence>
<dbReference type="PROSITE" id="PS51383">
    <property type="entry name" value="YJEF_C_3"/>
    <property type="match status" value="1"/>
</dbReference>
<evidence type="ECO:0000256" key="5">
    <source>
        <dbReference type="ARBA" id="ARBA00022723"/>
    </source>
</evidence>
<feature type="binding site" evidence="18">
    <location>
        <position position="167"/>
    </location>
    <ligand>
        <name>(6S)-NADPHX</name>
        <dbReference type="ChEBI" id="CHEBI:64076"/>
    </ligand>
</feature>
<gene>
    <name evidence="18" type="primary">nnrE</name>
    <name evidence="17" type="synonym">nnrD</name>
    <name evidence="22" type="ORF">LNV07_01610</name>
</gene>
<keyword evidence="13" id="KW-0511">Multifunctional enzyme</keyword>
<comment type="function">
    <text evidence="18">Catalyzes the epimerization of the S- and R-forms of NAD(P)HX, a damaged form of NAD(P)H that is a result of enzymatic or heat-dependent hydration. This is a prerequisite for the S-specific NAD(P)H-hydrate dehydratase to allow the repair of both epimers of NAD(P)HX.</text>
</comment>
<dbReference type="Pfam" id="PF03853">
    <property type="entry name" value="YjeF_N"/>
    <property type="match status" value="1"/>
</dbReference>
<feature type="domain" description="YjeF N-terminal" evidence="21">
    <location>
        <begin position="20"/>
        <end position="225"/>
    </location>
</feature>
<dbReference type="CDD" id="cd01171">
    <property type="entry name" value="YXKO-related"/>
    <property type="match status" value="1"/>
</dbReference>
<keyword evidence="7 17" id="KW-0067">ATP-binding</keyword>
<evidence type="ECO:0000256" key="2">
    <source>
        <dbReference type="ARBA" id="ARBA00000909"/>
    </source>
</evidence>